<feature type="compositionally biased region" description="Gly residues" evidence="1">
    <location>
        <begin position="108"/>
        <end position="130"/>
    </location>
</feature>
<keyword evidence="2" id="KW-1133">Transmembrane helix</keyword>
<keyword evidence="2" id="KW-0812">Transmembrane</keyword>
<feature type="region of interest" description="Disordered" evidence="1">
    <location>
        <begin position="1"/>
        <end position="179"/>
    </location>
</feature>
<feature type="transmembrane region" description="Helical" evidence="2">
    <location>
        <begin position="328"/>
        <end position="352"/>
    </location>
</feature>
<feature type="compositionally biased region" description="Basic and acidic residues" evidence="1">
    <location>
        <begin position="52"/>
        <end position="103"/>
    </location>
</feature>
<feature type="transmembrane region" description="Helical" evidence="2">
    <location>
        <begin position="196"/>
        <end position="224"/>
    </location>
</feature>
<reference evidence="3 4" key="1">
    <citation type="journal article" date="2003" name="Genome Res.">
        <title>Comparative complete genome sequence analysis of the amino acid replacements responsible for the thermostability of Corynebacterium efficiens.</title>
        <authorList>
            <person name="Nishio Y."/>
            <person name="Nakamura Y."/>
            <person name="Kawarabayasi Y."/>
            <person name="Usuda Y."/>
            <person name="Kimura E."/>
            <person name="Sugimoto S."/>
            <person name="Matsui K."/>
            <person name="Yamagishi A."/>
            <person name="Kikuchi H."/>
            <person name="Ikeo K."/>
            <person name="Gojobori T."/>
        </authorList>
    </citation>
    <scope>NUCLEOTIDE SEQUENCE [LARGE SCALE GENOMIC DNA]</scope>
    <source>
        <strain evidence="4">DSM 44549 / YS-314 / AJ 12310 / JCM 11189 / NBRC 100395</strain>
    </source>
</reference>
<feature type="transmembrane region" description="Helical" evidence="2">
    <location>
        <begin position="244"/>
        <end position="267"/>
    </location>
</feature>
<evidence type="ECO:0000256" key="1">
    <source>
        <dbReference type="SAM" id="MobiDB-lite"/>
    </source>
</evidence>
<name>Q8FPG0_COREF</name>
<proteinExistence type="predicted"/>
<evidence type="ECO:0000256" key="2">
    <source>
        <dbReference type="SAM" id="Phobius"/>
    </source>
</evidence>
<dbReference type="HOGENOM" id="CLU_051991_0_0_11"/>
<evidence type="ECO:0008006" key="5">
    <source>
        <dbReference type="Google" id="ProtNLM"/>
    </source>
</evidence>
<evidence type="ECO:0000313" key="3">
    <source>
        <dbReference type="EMBL" id="BAC18628.1"/>
    </source>
</evidence>
<evidence type="ECO:0000313" key="4">
    <source>
        <dbReference type="Proteomes" id="UP000001409"/>
    </source>
</evidence>
<dbReference type="AlphaFoldDB" id="Q8FPG0"/>
<keyword evidence="2" id="KW-0472">Membrane</keyword>
<keyword evidence="4" id="KW-1185">Reference proteome</keyword>
<feature type="compositionally biased region" description="Low complexity" evidence="1">
    <location>
        <begin position="131"/>
        <end position="140"/>
    </location>
</feature>
<organism evidence="3 4">
    <name type="scientific">Corynebacterium efficiens (strain DSM 44549 / YS-314 / AJ 12310 / JCM 11189 / NBRC 100395)</name>
    <dbReference type="NCBI Taxonomy" id="196164"/>
    <lineage>
        <taxon>Bacteria</taxon>
        <taxon>Bacillati</taxon>
        <taxon>Actinomycetota</taxon>
        <taxon>Actinomycetes</taxon>
        <taxon>Mycobacteriales</taxon>
        <taxon>Corynebacteriaceae</taxon>
        <taxon>Corynebacterium</taxon>
    </lineage>
</organism>
<dbReference type="EMBL" id="BA000035">
    <property type="protein sequence ID" value="BAC18628.1"/>
    <property type="molecule type" value="Genomic_DNA"/>
</dbReference>
<dbReference type="Proteomes" id="UP000001409">
    <property type="component" value="Chromosome"/>
</dbReference>
<dbReference type="KEGG" id="cef:CE1818"/>
<protein>
    <recommendedName>
        <fullName evidence="5">Integral membrane protein</fullName>
    </recommendedName>
</protein>
<accession>Q8FPG0</accession>
<feature type="transmembrane region" description="Helical" evidence="2">
    <location>
        <begin position="288"/>
        <end position="308"/>
    </location>
</feature>
<sequence>MRRAPRLPRPPVSEPGCPGWYLASVEEEERWITMTRDENTPGQGPESDPEFGDGRGNHRDSDPDNRGEQTPSHDPDGYQRGEGHNRGDGDTPKRYHRTSHPEDAPGGFNPGYGAGGNGGGGYPQGGGDTGGPAYSGYEPYPGGGYQGYSPRDDAYTGYGQGTFGQYTGQDEGGTPLESTNGRVNVMRAVRFGFKAVFANPAVWILGTVLVGLLFIVLSTLLGFMMFAISPDAAMNNDPLSPANVILNLVTSVIVWAIAICVIRGALIETDGRRARVPEFFRPINVGQTVTLLVIITVVGFVVSLVIQGDTSELVTVNEMTGEVAVESAVFTRLLVLLVISGLLSPLYSYWIYYTSDGRENAMGAITRGVSDAARNYPKLLLYSILSTVVIVIAVPLTLLLGLVIFMPVSVLISAHLYRQMSGGRVPVEHRTS</sequence>
<dbReference type="eggNOG" id="ENOG50327N2">
    <property type="taxonomic scope" value="Bacteria"/>
</dbReference>
<feature type="transmembrane region" description="Helical" evidence="2">
    <location>
        <begin position="379"/>
        <end position="412"/>
    </location>
</feature>